<comment type="caution">
    <text evidence="2">The sequence shown here is derived from an EMBL/GenBank/DDBJ whole genome shotgun (WGS) entry which is preliminary data.</text>
</comment>
<feature type="region of interest" description="Disordered" evidence="1">
    <location>
        <begin position="1"/>
        <end position="28"/>
    </location>
</feature>
<evidence type="ECO:0000313" key="2">
    <source>
        <dbReference type="EMBL" id="MBH1791986.1"/>
    </source>
</evidence>
<dbReference type="AlphaFoldDB" id="A0AA40YAD4"/>
<dbReference type="EMBL" id="JADUOV010000018">
    <property type="protein sequence ID" value="MBH1791986.1"/>
    <property type="molecule type" value="Genomic_DNA"/>
</dbReference>
<dbReference type="Proteomes" id="UP000634179">
    <property type="component" value="Unassembled WGS sequence"/>
</dbReference>
<reference evidence="2" key="1">
    <citation type="submission" date="2020-11" db="EMBL/GenBank/DDBJ databases">
        <title>Enhanced detection system for hospital associated transmission using whole genome sequencing surveillance.</title>
        <authorList>
            <person name="Harrison L.H."/>
            <person name="Van Tyne D."/>
            <person name="Marsh J.W."/>
            <person name="Griffith M.P."/>
            <person name="Snyder D.J."/>
            <person name="Cooper V.S."/>
            <person name="Mustapha M."/>
        </authorList>
    </citation>
    <scope>NUCLEOTIDE SEQUENCE</scope>
    <source>
        <strain evidence="2">STEN00053</strain>
    </source>
</reference>
<evidence type="ECO:0000256" key="1">
    <source>
        <dbReference type="SAM" id="MobiDB-lite"/>
    </source>
</evidence>
<sequence>MSEATSKSAQRSNKAVRGSLPPEGTSGALYEVTKRAHKINGRDYEPGEKVFWAGTPGVLLKPLNDEAKAAVKEADAARAKEKAAAESKKNGR</sequence>
<accession>A0AA40YAD4</accession>
<feature type="compositionally biased region" description="Polar residues" evidence="1">
    <location>
        <begin position="1"/>
        <end position="13"/>
    </location>
</feature>
<evidence type="ECO:0000313" key="3">
    <source>
        <dbReference type="Proteomes" id="UP000634179"/>
    </source>
</evidence>
<protein>
    <submittedName>
        <fullName evidence="2">Uncharacterized protein</fullName>
    </submittedName>
</protein>
<proteinExistence type="predicted"/>
<name>A0AA40YAD4_STEMA</name>
<gene>
    <name evidence="2" type="ORF">I5V89_19160</name>
</gene>
<organism evidence="2 3">
    <name type="scientific">Stenotrophomonas maltophilia</name>
    <name type="common">Pseudomonas maltophilia</name>
    <name type="synonym">Xanthomonas maltophilia</name>
    <dbReference type="NCBI Taxonomy" id="40324"/>
    <lineage>
        <taxon>Bacteria</taxon>
        <taxon>Pseudomonadati</taxon>
        <taxon>Pseudomonadota</taxon>
        <taxon>Gammaproteobacteria</taxon>
        <taxon>Lysobacterales</taxon>
        <taxon>Lysobacteraceae</taxon>
        <taxon>Stenotrophomonas</taxon>
        <taxon>Stenotrophomonas maltophilia group</taxon>
    </lineage>
</organism>